<sequence length="192" mass="20267">MGHSRHTSGTQVDTVLPAPPFAQHDASIKSNSGIDFYAWEVEGVKHVGETSPQVFLRSARVAASSAACFASNKKSMQASSETGNSSAVCLPTRVVEAPRLEEGDDIASNADGSGAFAASGNYWCPNPCYFGQIRVLRSPLLFTSPCGAPGPTTNKNVGSCYPPRPPGRIFCVIREISRRVASGMPTTALAYV</sequence>
<accession>A0ABM8Y104</accession>
<evidence type="ECO:0000313" key="2">
    <source>
        <dbReference type="Proteomes" id="UP000706525"/>
    </source>
</evidence>
<proteinExistence type="predicted"/>
<dbReference type="Proteomes" id="UP000706525">
    <property type="component" value="Unassembled WGS sequence"/>
</dbReference>
<organism evidence="1 2">
    <name type="scientific">Cupriavidus pampae</name>
    <dbReference type="NCBI Taxonomy" id="659251"/>
    <lineage>
        <taxon>Bacteria</taxon>
        <taxon>Pseudomonadati</taxon>
        <taxon>Pseudomonadota</taxon>
        <taxon>Betaproteobacteria</taxon>
        <taxon>Burkholderiales</taxon>
        <taxon>Burkholderiaceae</taxon>
        <taxon>Cupriavidus</taxon>
    </lineage>
</organism>
<name>A0ABM8Y104_9BURK</name>
<gene>
    <name evidence="1" type="ORF">LMG32289_06405</name>
</gene>
<reference evidence="1 2" key="1">
    <citation type="submission" date="2021-08" db="EMBL/GenBank/DDBJ databases">
        <authorList>
            <person name="Peeters C."/>
        </authorList>
    </citation>
    <scope>NUCLEOTIDE SEQUENCE [LARGE SCALE GENOMIC DNA]</scope>
    <source>
        <strain evidence="1 2">LMG 32289</strain>
    </source>
</reference>
<dbReference type="EMBL" id="CAJZAG010000018">
    <property type="protein sequence ID" value="CAG9186399.1"/>
    <property type="molecule type" value="Genomic_DNA"/>
</dbReference>
<comment type="caution">
    <text evidence="1">The sequence shown here is derived from an EMBL/GenBank/DDBJ whole genome shotgun (WGS) entry which is preliminary data.</text>
</comment>
<keyword evidence="2" id="KW-1185">Reference proteome</keyword>
<evidence type="ECO:0000313" key="1">
    <source>
        <dbReference type="EMBL" id="CAG9186399.1"/>
    </source>
</evidence>
<protein>
    <submittedName>
        <fullName evidence="1">Uncharacterized protein</fullName>
    </submittedName>
</protein>